<name>A0A383EP10_9ZZZZ</name>
<gene>
    <name evidence="1" type="ORF">METZ01_LOCUS511460</name>
</gene>
<dbReference type="AlphaFoldDB" id="A0A383EP10"/>
<proteinExistence type="predicted"/>
<accession>A0A383EP10</accession>
<evidence type="ECO:0000313" key="1">
    <source>
        <dbReference type="EMBL" id="SVE58606.1"/>
    </source>
</evidence>
<sequence>ASDVEMGETVVLTSVARDGTDVVLSWSGGVTGDYDTADNATIQNLQSFTNGKRRGVTRSAVETMILRMQDKIDNLCNNAWRPMLQTAEYLNFDTYKPYRRRYYTDYVGTVPLMFRNVQQILRLEIWQGQEYREVGSAEGRLKILDNSLLTTNDYVFLCPGSGGVASLQVGTTSDKWDNAFDVTTTAQELSDLINKDLRKGKSGLVFSPSFTLQTSNTPSGVETANVHHEL</sequence>
<organism evidence="1">
    <name type="scientific">marine metagenome</name>
    <dbReference type="NCBI Taxonomy" id="408172"/>
    <lineage>
        <taxon>unclassified sequences</taxon>
        <taxon>metagenomes</taxon>
        <taxon>ecological metagenomes</taxon>
    </lineage>
</organism>
<feature type="non-terminal residue" evidence="1">
    <location>
        <position position="1"/>
    </location>
</feature>
<feature type="non-terminal residue" evidence="1">
    <location>
        <position position="230"/>
    </location>
</feature>
<protein>
    <submittedName>
        <fullName evidence="1">Uncharacterized protein</fullName>
    </submittedName>
</protein>
<dbReference type="EMBL" id="UINC01227638">
    <property type="protein sequence ID" value="SVE58606.1"/>
    <property type="molecule type" value="Genomic_DNA"/>
</dbReference>
<reference evidence="1" key="1">
    <citation type="submission" date="2018-05" db="EMBL/GenBank/DDBJ databases">
        <authorList>
            <person name="Lanie J.A."/>
            <person name="Ng W.-L."/>
            <person name="Kazmierczak K.M."/>
            <person name="Andrzejewski T.M."/>
            <person name="Davidsen T.M."/>
            <person name="Wayne K.J."/>
            <person name="Tettelin H."/>
            <person name="Glass J.I."/>
            <person name="Rusch D."/>
            <person name="Podicherti R."/>
            <person name="Tsui H.-C.T."/>
            <person name="Winkler M.E."/>
        </authorList>
    </citation>
    <scope>NUCLEOTIDE SEQUENCE</scope>
</reference>